<dbReference type="Proteomes" id="UP000283003">
    <property type="component" value="Unassembled WGS sequence"/>
</dbReference>
<keyword evidence="9" id="KW-1185">Reference proteome</keyword>
<dbReference type="Gene3D" id="2.102.10.10">
    <property type="entry name" value="Rieske [2Fe-2S] iron-sulphur domain"/>
    <property type="match status" value="1"/>
</dbReference>
<evidence type="ECO:0000256" key="4">
    <source>
        <dbReference type="ARBA" id="ARBA00023014"/>
    </source>
</evidence>
<dbReference type="GO" id="GO:0051537">
    <property type="term" value="F:2 iron, 2 sulfur cluster binding"/>
    <property type="evidence" value="ECO:0007669"/>
    <property type="project" value="UniProtKB-KW"/>
</dbReference>
<dbReference type="InterPro" id="IPR036922">
    <property type="entry name" value="Rieske_2Fe-2S_sf"/>
</dbReference>
<evidence type="ECO:0000256" key="1">
    <source>
        <dbReference type="ARBA" id="ARBA00022714"/>
    </source>
</evidence>
<comment type="caution">
    <text evidence="8">The sequence shown here is derived from an EMBL/GenBank/DDBJ whole genome shotgun (WGS) entry which is preliminary data.</text>
</comment>
<feature type="domain" description="Rieske" evidence="7">
    <location>
        <begin position="23"/>
        <end position="120"/>
    </location>
</feature>
<evidence type="ECO:0000256" key="2">
    <source>
        <dbReference type="ARBA" id="ARBA00022723"/>
    </source>
</evidence>
<evidence type="ECO:0000256" key="3">
    <source>
        <dbReference type="ARBA" id="ARBA00023004"/>
    </source>
</evidence>
<gene>
    <name evidence="8" type="ORF">EKN06_05745</name>
</gene>
<dbReference type="EMBL" id="RXOL01000001">
    <property type="protein sequence ID" value="RVQ69661.1"/>
    <property type="molecule type" value="Genomic_DNA"/>
</dbReference>
<keyword evidence="2" id="KW-0479">Metal-binding</keyword>
<reference evidence="8 9" key="1">
    <citation type="submission" date="2018-12" db="EMBL/GenBank/DDBJ databases">
        <title>Croceicoccus ponticola sp. nov., a lipolytic bacterium isolated from seawater.</title>
        <authorList>
            <person name="Yoon J.-H."/>
        </authorList>
    </citation>
    <scope>NUCLEOTIDE SEQUENCE [LARGE SCALE GENOMIC DNA]</scope>
    <source>
        <strain evidence="8 9">GM-16</strain>
    </source>
</reference>
<keyword evidence="3" id="KW-0408">Iron</keyword>
<keyword evidence="1" id="KW-0001">2Fe-2S</keyword>
<dbReference type="GO" id="GO:0046872">
    <property type="term" value="F:metal ion binding"/>
    <property type="evidence" value="ECO:0007669"/>
    <property type="project" value="UniProtKB-KW"/>
</dbReference>
<dbReference type="PROSITE" id="PS51296">
    <property type="entry name" value="RIESKE"/>
    <property type="match status" value="1"/>
</dbReference>
<keyword evidence="4" id="KW-0411">Iron-sulfur</keyword>
<dbReference type="Pfam" id="PF00355">
    <property type="entry name" value="Rieske"/>
    <property type="match status" value="1"/>
</dbReference>
<dbReference type="CDD" id="cd03528">
    <property type="entry name" value="Rieske_RO_ferredoxin"/>
    <property type="match status" value="1"/>
</dbReference>
<accession>A0A437H1Y7</accession>
<protein>
    <submittedName>
        <fullName evidence="8">Non-heme iron oxygenase ferredoxin subunit</fullName>
    </submittedName>
</protein>
<evidence type="ECO:0000256" key="5">
    <source>
        <dbReference type="ARBA" id="ARBA00034078"/>
    </source>
</evidence>
<evidence type="ECO:0000313" key="8">
    <source>
        <dbReference type="EMBL" id="RVQ69661.1"/>
    </source>
</evidence>
<dbReference type="PANTHER" id="PTHR21496">
    <property type="entry name" value="FERREDOXIN-RELATED"/>
    <property type="match status" value="1"/>
</dbReference>
<dbReference type="OrthoDB" id="7388373at2"/>
<dbReference type="SUPFAM" id="SSF50022">
    <property type="entry name" value="ISP domain"/>
    <property type="match status" value="1"/>
</dbReference>
<proteinExistence type="inferred from homology"/>
<evidence type="ECO:0000313" key="9">
    <source>
        <dbReference type="Proteomes" id="UP000283003"/>
    </source>
</evidence>
<dbReference type="AlphaFoldDB" id="A0A437H1Y7"/>
<dbReference type="InterPro" id="IPR017941">
    <property type="entry name" value="Rieske_2Fe-2S"/>
</dbReference>
<name>A0A437H1Y7_9SPHN</name>
<evidence type="ECO:0000259" key="7">
    <source>
        <dbReference type="PROSITE" id="PS51296"/>
    </source>
</evidence>
<organism evidence="8 9">
    <name type="scientific">Croceicoccus ponticola</name>
    <dbReference type="NCBI Taxonomy" id="2217664"/>
    <lineage>
        <taxon>Bacteria</taxon>
        <taxon>Pseudomonadati</taxon>
        <taxon>Pseudomonadota</taxon>
        <taxon>Alphaproteobacteria</taxon>
        <taxon>Sphingomonadales</taxon>
        <taxon>Erythrobacteraceae</taxon>
        <taxon>Croceicoccus</taxon>
    </lineage>
</organism>
<comment type="cofactor">
    <cofactor evidence="5">
        <name>[2Fe-2S] cluster</name>
        <dbReference type="ChEBI" id="CHEBI:190135"/>
    </cofactor>
</comment>
<comment type="similarity">
    <text evidence="6">Belongs to the bacterial ring-hydroxylating dioxygenase ferredoxin component family.</text>
</comment>
<dbReference type="PANTHER" id="PTHR21496:SF0">
    <property type="entry name" value="RIESKE DOMAIN-CONTAINING PROTEIN"/>
    <property type="match status" value="1"/>
</dbReference>
<sequence>MISTAARWGFNVPPMGSAEMNEWVRVASVDEVVEGEAFASERKGEAIALYREGDDIYAIGDVCPHETVRLSEGWLENGLIECPLHQSCFEIRTGKVIEGGAAYEDVACYEVKVEGGSVYVGEGRRP</sequence>
<evidence type="ECO:0000256" key="6">
    <source>
        <dbReference type="ARBA" id="ARBA00038001"/>
    </source>
</evidence>